<keyword evidence="3" id="KW-0716">Sensory transduction</keyword>
<protein>
    <submittedName>
        <fullName evidence="13">Bacteriophytochrome</fullName>
        <ecNumber evidence="13">2.7.13.3</ecNumber>
    </submittedName>
</protein>
<keyword evidence="14" id="KW-1185">Reference proteome</keyword>
<dbReference type="InterPro" id="IPR000014">
    <property type="entry name" value="PAS"/>
</dbReference>
<keyword evidence="6" id="KW-0418">Kinase</keyword>
<dbReference type="PANTHER" id="PTHR43065:SF10">
    <property type="entry name" value="PEROXIDE STRESS-ACTIVATED HISTIDINE KINASE MAK3"/>
    <property type="match status" value="1"/>
</dbReference>
<evidence type="ECO:0000256" key="10">
    <source>
        <dbReference type="ARBA" id="ARBA00023170"/>
    </source>
</evidence>
<proteinExistence type="predicted"/>
<organism evidence="13 14">
    <name type="scientific">Novilysobacter luteus</name>
    <dbReference type="NCBI Taxonomy" id="2822368"/>
    <lineage>
        <taxon>Bacteria</taxon>
        <taxon>Pseudomonadati</taxon>
        <taxon>Pseudomonadota</taxon>
        <taxon>Gammaproteobacteria</taxon>
        <taxon>Lysobacterales</taxon>
        <taxon>Lysobacteraceae</taxon>
        <taxon>Novilysobacter</taxon>
    </lineage>
</organism>
<dbReference type="Proteomes" id="UP000680116">
    <property type="component" value="Chromosome"/>
</dbReference>
<evidence type="ECO:0000259" key="12">
    <source>
        <dbReference type="PROSITE" id="PS50112"/>
    </source>
</evidence>
<dbReference type="SUPFAM" id="SSF55785">
    <property type="entry name" value="PYP-like sensor domain (PAS domain)"/>
    <property type="match status" value="1"/>
</dbReference>
<evidence type="ECO:0000313" key="14">
    <source>
        <dbReference type="Proteomes" id="UP000680116"/>
    </source>
</evidence>
<keyword evidence="2" id="KW-0597">Phosphoprotein</keyword>
<evidence type="ECO:0000256" key="8">
    <source>
        <dbReference type="ARBA" id="ARBA00022991"/>
    </source>
</evidence>
<keyword evidence="4 13" id="KW-0808">Transferase</keyword>
<evidence type="ECO:0000259" key="11">
    <source>
        <dbReference type="PROSITE" id="PS50046"/>
    </source>
</evidence>
<dbReference type="InterPro" id="IPR001294">
    <property type="entry name" value="Phytochrome"/>
</dbReference>
<dbReference type="Pfam" id="PF00360">
    <property type="entry name" value="PHY"/>
    <property type="match status" value="1"/>
</dbReference>
<evidence type="ECO:0000256" key="4">
    <source>
        <dbReference type="ARBA" id="ARBA00022679"/>
    </source>
</evidence>
<dbReference type="RefSeq" id="WP_215219256.1">
    <property type="nucleotide sequence ID" value="NZ_OU015430.1"/>
</dbReference>
<evidence type="ECO:0000256" key="3">
    <source>
        <dbReference type="ARBA" id="ARBA00022606"/>
    </source>
</evidence>
<feature type="domain" description="Phytochrome chromophore attachment site" evidence="11">
    <location>
        <begin position="149"/>
        <end position="310"/>
    </location>
</feature>
<dbReference type="InterPro" id="IPR013654">
    <property type="entry name" value="PAS_2"/>
</dbReference>
<dbReference type="SMART" id="SM00065">
    <property type="entry name" value="GAF"/>
    <property type="match status" value="1"/>
</dbReference>
<dbReference type="InterPro" id="IPR029016">
    <property type="entry name" value="GAF-like_dom_sf"/>
</dbReference>
<dbReference type="InterPro" id="IPR016132">
    <property type="entry name" value="Phyto_chromo_attachment"/>
</dbReference>
<dbReference type="PRINTS" id="PR01033">
    <property type="entry name" value="PHYTOCHROME"/>
</dbReference>
<dbReference type="CDD" id="cd00130">
    <property type="entry name" value="PAS"/>
    <property type="match status" value="1"/>
</dbReference>
<evidence type="ECO:0000256" key="9">
    <source>
        <dbReference type="ARBA" id="ARBA00023012"/>
    </source>
</evidence>
<evidence type="ECO:0000256" key="5">
    <source>
        <dbReference type="ARBA" id="ARBA00022741"/>
    </source>
</evidence>
<evidence type="ECO:0000256" key="1">
    <source>
        <dbReference type="ARBA" id="ARBA00022543"/>
    </source>
</evidence>
<keyword evidence="10" id="KW-0675">Receptor</keyword>
<dbReference type="Pfam" id="PF08446">
    <property type="entry name" value="PAS_2"/>
    <property type="match status" value="1"/>
</dbReference>
<dbReference type="SUPFAM" id="SSF55781">
    <property type="entry name" value="GAF domain-like"/>
    <property type="match status" value="2"/>
</dbReference>
<keyword evidence="8" id="KW-0157">Chromophore</keyword>
<evidence type="ECO:0000313" key="13">
    <source>
        <dbReference type="EMBL" id="CAG4968228.1"/>
    </source>
</evidence>
<evidence type="ECO:0000256" key="7">
    <source>
        <dbReference type="ARBA" id="ARBA00022840"/>
    </source>
</evidence>
<dbReference type="PANTHER" id="PTHR43065">
    <property type="entry name" value="SENSOR HISTIDINE KINASE"/>
    <property type="match status" value="1"/>
</dbReference>
<dbReference type="PROSITE" id="PS50112">
    <property type="entry name" value="PAS"/>
    <property type="match status" value="1"/>
</dbReference>
<dbReference type="EC" id="2.7.13.3" evidence="13"/>
<dbReference type="Gene3D" id="3.30.450.20">
    <property type="entry name" value="PAS domain"/>
    <property type="match status" value="1"/>
</dbReference>
<reference evidence="13 14" key="1">
    <citation type="submission" date="2021-04" db="EMBL/GenBank/DDBJ databases">
        <authorList>
            <person name="Rodrigo-Torres L."/>
            <person name="Arahal R. D."/>
            <person name="Lucena T."/>
        </authorList>
    </citation>
    <scope>NUCLEOTIDE SEQUENCE [LARGE SCALE GENOMIC DNA]</scope>
    <source>
        <strain evidence="13 14">CECT 30171</strain>
    </source>
</reference>
<dbReference type="Pfam" id="PF01590">
    <property type="entry name" value="GAF"/>
    <property type="match status" value="1"/>
</dbReference>
<dbReference type="InterPro" id="IPR003018">
    <property type="entry name" value="GAF"/>
</dbReference>
<evidence type="ECO:0000256" key="2">
    <source>
        <dbReference type="ARBA" id="ARBA00022553"/>
    </source>
</evidence>
<dbReference type="Gene3D" id="3.30.450.270">
    <property type="match status" value="1"/>
</dbReference>
<dbReference type="PROSITE" id="PS50046">
    <property type="entry name" value="PHYTOCHROME_2"/>
    <property type="match status" value="1"/>
</dbReference>
<feature type="domain" description="PAS" evidence="12">
    <location>
        <begin position="41"/>
        <end position="88"/>
    </location>
</feature>
<keyword evidence="5" id="KW-0547">Nucleotide-binding</keyword>
<keyword evidence="7" id="KW-0067">ATP-binding</keyword>
<dbReference type="InterPro" id="IPR035965">
    <property type="entry name" value="PAS-like_dom_sf"/>
</dbReference>
<dbReference type="InterPro" id="IPR013515">
    <property type="entry name" value="Phytochrome_cen-reg"/>
</dbReference>
<keyword evidence="9" id="KW-0902">Two-component regulatory system</keyword>
<name>A0ABM8UC42_9GAMM</name>
<sequence>MIDPAANGNFDLDACLRAPVHLSGAIQPHGYLVSCSLADWRIRHVSANVETLLGMLPGELVGQPVNEFIEEDVLSQVSDAIAALATGDATAQRVCTANVGALMTICDVTVHAVDGLLHIELEPQPTRGDTRAPTAIAQRMIAQLGQDDVGHDFFRQVAAQVAGLTGYDRVMVYRFREDDSGEVIAEVAADGMEPYLGLRYPATDIPPPARALYLRNRIRIIPDASYEAVPVVPGADASGAPLDLSQHVLRSVAPVHLEYLRNMGVAASMSISIISGGRLWGLIACHHRVPRRVSASARAAADLFGMFVSMRVAAREQERTMERFDRAQRLREAMVVRLAQARDFDQALADELELVREVLECDGAGLAVAGRWHASGRAPASRDPAPLLAWAAGHGPDEVVMTDRADDWNTPALAAPGLAGLLAINLGAPGEWLFLFRVEQVEEVSWAGQPHKALVATDDGQRLAPRKSFATWRETVSGRGRPWSGSDRRGAERLHRVLREQRGRSRARDPRDVDGRYQRQALHDQKLRLDNVAMLLEGLVHLDAAETAGISARIDRLEADLHRLMHQTRPARLLAADGDERERVLS</sequence>
<dbReference type="GO" id="GO:0004673">
    <property type="term" value="F:protein histidine kinase activity"/>
    <property type="evidence" value="ECO:0007669"/>
    <property type="project" value="UniProtKB-EC"/>
</dbReference>
<dbReference type="EMBL" id="OU015430">
    <property type="protein sequence ID" value="CAG4968228.1"/>
    <property type="molecule type" value="Genomic_DNA"/>
</dbReference>
<keyword evidence="1" id="KW-0600">Photoreceptor protein</keyword>
<evidence type="ECO:0000256" key="6">
    <source>
        <dbReference type="ARBA" id="ARBA00022777"/>
    </source>
</evidence>
<dbReference type="Gene3D" id="3.30.450.40">
    <property type="match status" value="1"/>
</dbReference>
<gene>
    <name evidence="13" type="primary">bphP</name>
    <name evidence="13" type="ORF">LYB30171_00224</name>
</gene>
<accession>A0ABM8UC42</accession>
<dbReference type="InterPro" id="IPR043150">
    <property type="entry name" value="Phytochrome_PHY_sf"/>
</dbReference>